<reference evidence="1" key="2">
    <citation type="journal article" date="2015" name="Fish Shellfish Immunol.">
        <title>Early steps in the European eel (Anguilla anguilla)-Vibrio vulnificus interaction in the gills: Role of the RtxA13 toxin.</title>
        <authorList>
            <person name="Callol A."/>
            <person name="Pajuelo D."/>
            <person name="Ebbesson L."/>
            <person name="Teles M."/>
            <person name="MacKenzie S."/>
            <person name="Amaro C."/>
        </authorList>
    </citation>
    <scope>NUCLEOTIDE SEQUENCE</scope>
</reference>
<proteinExistence type="predicted"/>
<protein>
    <submittedName>
        <fullName evidence="1">Uncharacterized protein</fullName>
    </submittedName>
</protein>
<name>A0A0E9VWC3_ANGAN</name>
<dbReference type="AlphaFoldDB" id="A0A0E9VWC3"/>
<evidence type="ECO:0000313" key="1">
    <source>
        <dbReference type="EMBL" id="JAH82429.1"/>
    </source>
</evidence>
<dbReference type="EMBL" id="GBXM01026148">
    <property type="protein sequence ID" value="JAH82429.1"/>
    <property type="molecule type" value="Transcribed_RNA"/>
</dbReference>
<reference evidence="1" key="1">
    <citation type="submission" date="2014-11" db="EMBL/GenBank/DDBJ databases">
        <authorList>
            <person name="Amaro Gonzalez C."/>
        </authorList>
    </citation>
    <scope>NUCLEOTIDE SEQUENCE</scope>
</reference>
<sequence>MLYSPAFHCIKTKVNFQLIFLYFGRSYSVPRSCYNF</sequence>
<accession>A0A0E9VWC3</accession>
<organism evidence="1">
    <name type="scientific">Anguilla anguilla</name>
    <name type="common">European freshwater eel</name>
    <name type="synonym">Muraena anguilla</name>
    <dbReference type="NCBI Taxonomy" id="7936"/>
    <lineage>
        <taxon>Eukaryota</taxon>
        <taxon>Metazoa</taxon>
        <taxon>Chordata</taxon>
        <taxon>Craniata</taxon>
        <taxon>Vertebrata</taxon>
        <taxon>Euteleostomi</taxon>
        <taxon>Actinopterygii</taxon>
        <taxon>Neopterygii</taxon>
        <taxon>Teleostei</taxon>
        <taxon>Anguilliformes</taxon>
        <taxon>Anguillidae</taxon>
        <taxon>Anguilla</taxon>
    </lineage>
</organism>